<feature type="region of interest" description="Disordered" evidence="1">
    <location>
        <begin position="181"/>
        <end position="298"/>
    </location>
</feature>
<dbReference type="InterPro" id="IPR036365">
    <property type="entry name" value="PGBD-like_sf"/>
</dbReference>
<name>A0ABP7R232_9ACTN</name>
<keyword evidence="5" id="KW-1185">Reference proteome</keyword>
<feature type="region of interest" description="Disordered" evidence="1">
    <location>
        <begin position="59"/>
        <end position="80"/>
    </location>
</feature>
<feature type="domain" description="Peptidoglycan binding-like" evidence="3">
    <location>
        <begin position="287"/>
        <end position="345"/>
    </location>
</feature>
<accession>A0ABP7R232</accession>
<dbReference type="Gene3D" id="1.10.101.10">
    <property type="entry name" value="PGBD-like superfamily/PGBD"/>
    <property type="match status" value="1"/>
</dbReference>
<keyword evidence="2" id="KW-0472">Membrane</keyword>
<sequence length="352" mass="35798">MTESKGHLCPECGAPRGADNTPSCACTQRASDALRDARTAEAAAAEDFDPLRIRPYVELEGAADASETPEAPDMPEVPGVPSVEATMALRAVTPAATASGAEDATVTLPAVDATSALPASYPSPTDLHLFEAADGPGPAEADGDGEPGRRRPRTVLLGVGGAVVSVVAAAGFASGLFAYETPSRDGTPPQDVRAAVPDTSPSAASVSPPTRTTSATPTSASPSASASHSPSPTASPSASASSASPSPSRSVEPSRSATTGDSGSGSGSGDESGEDRSNPPVLRRGDQGPEVTELERRLTQVGLYTRNASGNYNEGVEDAVTQYQFTRGIQAEEFGVYDLVTRQRLESETAEP</sequence>
<comment type="caution">
    <text evidence="4">The sequence shown here is derived from an EMBL/GenBank/DDBJ whole genome shotgun (WGS) entry which is preliminary data.</text>
</comment>
<evidence type="ECO:0000256" key="1">
    <source>
        <dbReference type="SAM" id="MobiDB-lite"/>
    </source>
</evidence>
<feature type="compositionally biased region" description="Basic and acidic residues" evidence="1">
    <location>
        <begin position="283"/>
        <end position="298"/>
    </location>
</feature>
<keyword evidence="2" id="KW-0812">Transmembrane</keyword>
<dbReference type="SUPFAM" id="SSF47090">
    <property type="entry name" value="PGBD-like"/>
    <property type="match status" value="1"/>
</dbReference>
<gene>
    <name evidence="4" type="ORF">GCM10022232_27400</name>
</gene>
<organism evidence="4 5">
    <name type="scientific">Streptomyces plumbiresistens</name>
    <dbReference type="NCBI Taxonomy" id="511811"/>
    <lineage>
        <taxon>Bacteria</taxon>
        <taxon>Bacillati</taxon>
        <taxon>Actinomycetota</taxon>
        <taxon>Actinomycetes</taxon>
        <taxon>Kitasatosporales</taxon>
        <taxon>Streptomycetaceae</taxon>
        <taxon>Streptomyces</taxon>
    </lineage>
</organism>
<evidence type="ECO:0000313" key="4">
    <source>
        <dbReference type="EMBL" id="GAA3991382.1"/>
    </source>
</evidence>
<proteinExistence type="predicted"/>
<feature type="region of interest" description="Disordered" evidence="1">
    <location>
        <begin position="1"/>
        <end position="23"/>
    </location>
</feature>
<evidence type="ECO:0000313" key="5">
    <source>
        <dbReference type="Proteomes" id="UP001500456"/>
    </source>
</evidence>
<keyword evidence="2" id="KW-1133">Transmembrane helix</keyword>
<dbReference type="Pfam" id="PF01471">
    <property type="entry name" value="PG_binding_1"/>
    <property type="match status" value="1"/>
</dbReference>
<dbReference type="Proteomes" id="UP001500456">
    <property type="component" value="Unassembled WGS sequence"/>
</dbReference>
<reference evidence="5" key="1">
    <citation type="journal article" date="2019" name="Int. J. Syst. Evol. Microbiol.">
        <title>The Global Catalogue of Microorganisms (GCM) 10K type strain sequencing project: providing services to taxonomists for standard genome sequencing and annotation.</title>
        <authorList>
            <consortium name="The Broad Institute Genomics Platform"/>
            <consortium name="The Broad Institute Genome Sequencing Center for Infectious Disease"/>
            <person name="Wu L."/>
            <person name="Ma J."/>
        </authorList>
    </citation>
    <scope>NUCLEOTIDE SEQUENCE [LARGE SCALE GENOMIC DNA]</scope>
    <source>
        <strain evidence="5">JCM 16924</strain>
    </source>
</reference>
<protein>
    <submittedName>
        <fullName evidence="4">Peptidoglycan-binding domain-containing protein</fullName>
    </submittedName>
</protein>
<feature type="transmembrane region" description="Helical" evidence="2">
    <location>
        <begin position="155"/>
        <end position="179"/>
    </location>
</feature>
<evidence type="ECO:0000259" key="3">
    <source>
        <dbReference type="Pfam" id="PF01471"/>
    </source>
</evidence>
<dbReference type="InterPro" id="IPR002477">
    <property type="entry name" value="Peptidoglycan-bd-like"/>
</dbReference>
<dbReference type="RefSeq" id="WP_345563490.1">
    <property type="nucleotide sequence ID" value="NZ_BAAAZX010000006.1"/>
</dbReference>
<feature type="compositionally biased region" description="Low complexity" evidence="1">
    <location>
        <begin position="194"/>
        <end position="261"/>
    </location>
</feature>
<feature type="region of interest" description="Disordered" evidence="1">
    <location>
        <begin position="117"/>
        <end position="153"/>
    </location>
</feature>
<dbReference type="InterPro" id="IPR036366">
    <property type="entry name" value="PGBDSf"/>
</dbReference>
<dbReference type="EMBL" id="BAAAZX010000006">
    <property type="protein sequence ID" value="GAA3991382.1"/>
    <property type="molecule type" value="Genomic_DNA"/>
</dbReference>
<evidence type="ECO:0000256" key="2">
    <source>
        <dbReference type="SAM" id="Phobius"/>
    </source>
</evidence>